<dbReference type="Pfam" id="PF01602">
    <property type="entry name" value="Adaptin_N"/>
    <property type="match status" value="1"/>
</dbReference>
<evidence type="ECO:0000256" key="11">
    <source>
        <dbReference type="SAM" id="MobiDB-lite"/>
    </source>
</evidence>
<dbReference type="GO" id="GO:0006888">
    <property type="term" value="P:endoplasmic reticulum to Golgi vesicle-mediated transport"/>
    <property type="evidence" value="ECO:0007669"/>
    <property type="project" value="TreeGrafter"/>
</dbReference>
<comment type="subunit">
    <text evidence="10">Oligomeric complex that consists of at least the alpha, beta, beta', gamma, delta, epsilon and zeta subunits.</text>
</comment>
<feature type="region of interest" description="Disordered" evidence="11">
    <location>
        <begin position="1"/>
        <end position="21"/>
    </location>
</feature>
<dbReference type="PANTHER" id="PTHR10635">
    <property type="entry name" value="COATOMER SUBUNIT BETA"/>
    <property type="match status" value="1"/>
</dbReference>
<dbReference type="OrthoDB" id="10261439at2759"/>
<keyword evidence="5 10" id="KW-0931">ER-Golgi transport</keyword>
<feature type="domain" description="Clathrin/coatomer adaptor adaptin-like N-terminal" evidence="12">
    <location>
        <begin position="21"/>
        <end position="492"/>
    </location>
</feature>
<dbReference type="InterPro" id="IPR011710">
    <property type="entry name" value="Coatomer_bsu_C"/>
</dbReference>
<dbReference type="InterPro" id="IPR011989">
    <property type="entry name" value="ARM-like"/>
</dbReference>
<feature type="domain" description="Coatomer beta subunit appendage platform" evidence="14">
    <location>
        <begin position="859"/>
        <end position="992"/>
    </location>
</feature>
<dbReference type="SUPFAM" id="SSF48371">
    <property type="entry name" value="ARM repeat"/>
    <property type="match status" value="1"/>
</dbReference>
<dbReference type="GO" id="GO:0006886">
    <property type="term" value="P:intracellular protein transport"/>
    <property type="evidence" value="ECO:0007669"/>
    <property type="project" value="InterPro"/>
</dbReference>
<dbReference type="Proteomes" id="UP000274922">
    <property type="component" value="Unassembled WGS sequence"/>
</dbReference>
<dbReference type="InterPro" id="IPR029446">
    <property type="entry name" value="COPB1_appendage_platform_dom"/>
</dbReference>
<keyword evidence="8 10" id="KW-0472">Membrane</keyword>
<keyword evidence="2 10" id="KW-0813">Transport</keyword>
<organism evidence="15 16">
    <name type="scientific">Caulochytrium protostelioides</name>
    <dbReference type="NCBI Taxonomy" id="1555241"/>
    <lineage>
        <taxon>Eukaryota</taxon>
        <taxon>Fungi</taxon>
        <taxon>Fungi incertae sedis</taxon>
        <taxon>Chytridiomycota</taxon>
        <taxon>Chytridiomycota incertae sedis</taxon>
        <taxon>Chytridiomycetes</taxon>
        <taxon>Caulochytriales</taxon>
        <taxon>Caulochytriaceae</taxon>
        <taxon>Caulochytrium</taxon>
    </lineage>
</organism>
<name>A0A4P9X572_9FUNG</name>
<evidence type="ECO:0000256" key="8">
    <source>
        <dbReference type="ARBA" id="ARBA00023136"/>
    </source>
</evidence>
<sequence length="1002" mass="110308">MAEHLSAWSVVQQDDTRNTPSAQELRTMFEKGSDDEKVLGLKAMLTLMLNGEPCPDMLMHIIRFVVPSKNKALKKLLYIYWEVVPKLNDDGKMRQEMLLLCQHLMTDLRHPNEFIRGGTCRFLCKLREAEILEPLIPTLRTCLEHNHAYVRKNAILAVMSIYKAHDFLIPDAPEVIAALLANERHQTCQRNAFVMLMNAKPETAIAFLVQNLPRITEFNELMQLAMIDMIRKDGQYTTPHKAAYLQCIIQLLNASTTEAVKYEAANTLLVLSSQPATFQSAAAAYISLAIKEADNNVKLIVLSRLNELCAKHPGVLDAYVMDILRISSSSPDMTVRRQCLEMTRGMISSRNVEAFASFLKRELIKMGQEEPSDKTVAYRAMLIHAVHQCALKYPDAASSVISVLMDCMGDQTAPSTAVDIIAFIREILEKFPQMRPDLMRRLTTGFRDMRTGRVFRGALWIFGEYAEDPEIAEAALKMIISTVGELPIVASELRERQAEADGVEDGGSAANAGGGGLASGKLANGSTGGSGTGGSSHPRVLADGTYATQTAFSRGGSGASGKAGSAPRAARMAKQFPLRQLLLSGDFFVGAVLSSALTKLVLHMQQPTLAGASPLAPEVLHPLRTQAMLVMASIVRLGQSDLVSSQIDEDSVDRIYTCLRVLSVAGLSPQVQQQPENQALLQIFLRDCHHSYAQVVEAQQKRVREELQHRQQTSQPEDRIIAFRQLQSKKTAAAAEDLLEQELSRATGGGDAADALVSNLNKVLQLTGFSDAVYAEAYVTVHQFDILLDVLIVNQTAATLQNLTLDFSVLGDLKLVERPVPHTLGPHGVHSVKVNVKVASTETGVIFGNIVFDGKSALESHCIILNDIHIDIMDYIKPAYCTEHQFRNMWTEFEWENKVNVSTRSMTDLKAYLHHIMQATNMACLTPERALAGECGFLAANMYAKSIFGEDALANICLEQRLPDTNNEPIIMGHIRIRSKTQGIALSLGDKITLSQKASATT</sequence>
<evidence type="ECO:0000256" key="2">
    <source>
        <dbReference type="ARBA" id="ARBA00022448"/>
    </source>
</evidence>
<evidence type="ECO:0000259" key="12">
    <source>
        <dbReference type="Pfam" id="PF01602"/>
    </source>
</evidence>
<dbReference type="PIRSF" id="PIRSF005727">
    <property type="entry name" value="Coatomer_beta_subunit"/>
    <property type="match status" value="1"/>
</dbReference>
<keyword evidence="16" id="KW-1185">Reference proteome</keyword>
<keyword evidence="9 10" id="KW-0968">Cytoplasmic vesicle</keyword>
<evidence type="ECO:0000313" key="15">
    <source>
        <dbReference type="EMBL" id="RKP00254.1"/>
    </source>
</evidence>
<dbReference type="GO" id="GO:0000139">
    <property type="term" value="C:Golgi membrane"/>
    <property type="evidence" value="ECO:0007669"/>
    <property type="project" value="UniProtKB-SubCell"/>
</dbReference>
<dbReference type="Pfam" id="PF14806">
    <property type="entry name" value="Coatomer_b_Cpla"/>
    <property type="match status" value="1"/>
</dbReference>
<comment type="subcellular location">
    <subcellularLocation>
        <location evidence="10">Cytoplasm</location>
    </subcellularLocation>
    <subcellularLocation>
        <location evidence="1 10">Golgi apparatus membrane</location>
        <topology evidence="1 10">Peripheral membrane protein</topology>
        <orientation evidence="1 10">Cytoplasmic side</orientation>
    </subcellularLocation>
    <subcellularLocation>
        <location evidence="10">Cytoplasmic vesicle</location>
        <location evidence="10">COPI-coated vesicle membrane</location>
        <topology evidence="10">Peripheral membrane protein</topology>
        <orientation evidence="10">Cytoplasmic side</orientation>
    </subcellularLocation>
</comment>
<keyword evidence="4" id="KW-0677">Repeat</keyword>
<dbReference type="Gene3D" id="1.25.10.10">
    <property type="entry name" value="Leucine-rich Repeat Variant"/>
    <property type="match status" value="1"/>
</dbReference>
<evidence type="ECO:0000256" key="4">
    <source>
        <dbReference type="ARBA" id="ARBA00022737"/>
    </source>
</evidence>
<protein>
    <recommendedName>
        <fullName evidence="10">Coatomer subunit beta</fullName>
    </recommendedName>
    <alternativeName>
        <fullName evidence="10">Beta-coat protein</fullName>
    </alternativeName>
</protein>
<evidence type="ECO:0000256" key="6">
    <source>
        <dbReference type="ARBA" id="ARBA00022927"/>
    </source>
</evidence>
<proteinExistence type="predicted"/>
<dbReference type="GO" id="GO:0030126">
    <property type="term" value="C:COPI vesicle coat"/>
    <property type="evidence" value="ECO:0007669"/>
    <property type="project" value="InterPro"/>
</dbReference>
<evidence type="ECO:0000259" key="14">
    <source>
        <dbReference type="Pfam" id="PF14806"/>
    </source>
</evidence>
<evidence type="ECO:0000259" key="13">
    <source>
        <dbReference type="Pfam" id="PF07718"/>
    </source>
</evidence>
<feature type="region of interest" description="Disordered" evidence="11">
    <location>
        <begin position="521"/>
        <end position="540"/>
    </location>
</feature>
<dbReference type="InterPro" id="IPR002553">
    <property type="entry name" value="Clathrin/coatomer_adapt-like_N"/>
</dbReference>
<dbReference type="InterPro" id="IPR016024">
    <property type="entry name" value="ARM-type_fold"/>
</dbReference>
<feature type="compositionally biased region" description="Polar residues" evidence="11">
    <location>
        <begin position="9"/>
        <end position="21"/>
    </location>
</feature>
<evidence type="ECO:0000256" key="5">
    <source>
        <dbReference type="ARBA" id="ARBA00022892"/>
    </source>
</evidence>
<reference evidence="16" key="1">
    <citation type="journal article" date="2018" name="Nat. Microbiol.">
        <title>Leveraging single-cell genomics to expand the fungal tree of life.</title>
        <authorList>
            <person name="Ahrendt S.R."/>
            <person name="Quandt C.A."/>
            <person name="Ciobanu D."/>
            <person name="Clum A."/>
            <person name="Salamov A."/>
            <person name="Andreopoulos B."/>
            <person name="Cheng J.F."/>
            <person name="Woyke T."/>
            <person name="Pelin A."/>
            <person name="Henrissat B."/>
            <person name="Reynolds N.K."/>
            <person name="Benny G.L."/>
            <person name="Smith M.E."/>
            <person name="James T.Y."/>
            <person name="Grigoriev I.V."/>
        </authorList>
    </citation>
    <scope>NUCLEOTIDE SEQUENCE [LARGE SCALE GENOMIC DNA]</scope>
    <source>
        <strain evidence="16">ATCC 52028</strain>
    </source>
</reference>
<dbReference type="GO" id="GO:0006891">
    <property type="term" value="P:intra-Golgi vesicle-mediated transport"/>
    <property type="evidence" value="ECO:0007669"/>
    <property type="project" value="TreeGrafter"/>
</dbReference>
<feature type="domain" description="Coatomer beta subunit C-terminal" evidence="13">
    <location>
        <begin position="718"/>
        <end position="854"/>
    </location>
</feature>
<dbReference type="AlphaFoldDB" id="A0A4P9X572"/>
<keyword evidence="7 10" id="KW-0333">Golgi apparatus</keyword>
<evidence type="ECO:0000256" key="3">
    <source>
        <dbReference type="ARBA" id="ARBA00022490"/>
    </source>
</evidence>
<dbReference type="STRING" id="1555241.A0A4P9X572"/>
<dbReference type="GO" id="GO:0005198">
    <property type="term" value="F:structural molecule activity"/>
    <property type="evidence" value="ECO:0007669"/>
    <property type="project" value="InterPro"/>
</dbReference>
<dbReference type="EMBL" id="ML014227">
    <property type="protein sequence ID" value="RKP00254.1"/>
    <property type="molecule type" value="Genomic_DNA"/>
</dbReference>
<accession>A0A4P9X572</accession>
<evidence type="ECO:0000256" key="10">
    <source>
        <dbReference type="PIRNR" id="PIRNR005727"/>
    </source>
</evidence>
<evidence type="ECO:0000313" key="16">
    <source>
        <dbReference type="Proteomes" id="UP000274922"/>
    </source>
</evidence>
<evidence type="ECO:0000256" key="1">
    <source>
        <dbReference type="ARBA" id="ARBA00004255"/>
    </source>
</evidence>
<evidence type="ECO:0000256" key="7">
    <source>
        <dbReference type="ARBA" id="ARBA00023034"/>
    </source>
</evidence>
<dbReference type="Pfam" id="PF07718">
    <property type="entry name" value="Coatamer_beta_C"/>
    <property type="match status" value="1"/>
</dbReference>
<keyword evidence="6 10" id="KW-0653">Protein transport</keyword>
<evidence type="ECO:0000256" key="9">
    <source>
        <dbReference type="ARBA" id="ARBA00023329"/>
    </source>
</evidence>
<keyword evidence="3 10" id="KW-0963">Cytoplasm</keyword>
<dbReference type="InterPro" id="IPR016460">
    <property type="entry name" value="COPB1"/>
</dbReference>
<gene>
    <name evidence="15" type="ORF">CXG81DRAFT_13451</name>
</gene>
<comment type="function">
    <text evidence="10">The coatomer is a cytosolic protein complex that binds to dilysine motifs and reversibly associates with Golgi non-clathrin-coated vesicles, which further mediate biosynthetic protein transport from the ER, via the Golgi up to the trans Golgi network. Coatomer complex is required for budding from Golgi membranes, and is essential for the retrograde Golgi-to-ER transport of dilysine-tagged proteins.</text>
</comment>
<dbReference type="PANTHER" id="PTHR10635:SF0">
    <property type="entry name" value="COATOMER SUBUNIT BETA"/>
    <property type="match status" value="1"/>
</dbReference>